<dbReference type="RefSeq" id="XP_019016011.1">
    <property type="nucleotide sequence ID" value="XM_019161596.1"/>
</dbReference>
<dbReference type="InterPro" id="IPR036967">
    <property type="entry name" value="Ribosomal_uS11_sf"/>
</dbReference>
<dbReference type="Proteomes" id="UP000094455">
    <property type="component" value="Unassembled WGS sequence"/>
</dbReference>
<dbReference type="Gene3D" id="3.30.420.80">
    <property type="entry name" value="Ribosomal protein S11"/>
    <property type="match status" value="1"/>
</dbReference>
<name>A0A1E3NH66_9ASCO</name>
<dbReference type="AlphaFoldDB" id="A0A1E3NH66"/>
<organism evidence="8 9">
    <name type="scientific">Pichia membranifaciens NRRL Y-2026</name>
    <dbReference type="NCBI Taxonomy" id="763406"/>
    <lineage>
        <taxon>Eukaryota</taxon>
        <taxon>Fungi</taxon>
        <taxon>Dikarya</taxon>
        <taxon>Ascomycota</taxon>
        <taxon>Saccharomycotina</taxon>
        <taxon>Pichiomycetes</taxon>
        <taxon>Pichiales</taxon>
        <taxon>Pichiaceae</taxon>
        <taxon>Pichia</taxon>
    </lineage>
</organism>
<dbReference type="GO" id="GO:0006412">
    <property type="term" value="P:translation"/>
    <property type="evidence" value="ECO:0007669"/>
    <property type="project" value="InterPro"/>
</dbReference>
<reference evidence="8 9" key="1">
    <citation type="journal article" date="2016" name="Proc. Natl. Acad. Sci. U.S.A.">
        <title>Comparative genomics of biotechnologically important yeasts.</title>
        <authorList>
            <person name="Riley R."/>
            <person name="Haridas S."/>
            <person name="Wolfe K.H."/>
            <person name="Lopes M.R."/>
            <person name="Hittinger C.T."/>
            <person name="Goeker M."/>
            <person name="Salamov A.A."/>
            <person name="Wisecaver J.H."/>
            <person name="Long T.M."/>
            <person name="Calvey C.H."/>
            <person name="Aerts A.L."/>
            <person name="Barry K.W."/>
            <person name="Choi C."/>
            <person name="Clum A."/>
            <person name="Coughlan A.Y."/>
            <person name="Deshpande S."/>
            <person name="Douglass A.P."/>
            <person name="Hanson S.J."/>
            <person name="Klenk H.-P."/>
            <person name="LaButti K.M."/>
            <person name="Lapidus A."/>
            <person name="Lindquist E.A."/>
            <person name="Lipzen A.M."/>
            <person name="Meier-Kolthoff J.P."/>
            <person name="Ohm R.A."/>
            <person name="Otillar R.P."/>
            <person name="Pangilinan J.L."/>
            <person name="Peng Y."/>
            <person name="Rokas A."/>
            <person name="Rosa C.A."/>
            <person name="Scheuner C."/>
            <person name="Sibirny A.A."/>
            <person name="Slot J.C."/>
            <person name="Stielow J.B."/>
            <person name="Sun H."/>
            <person name="Kurtzman C.P."/>
            <person name="Blackwell M."/>
            <person name="Grigoriev I.V."/>
            <person name="Jeffries T.W."/>
        </authorList>
    </citation>
    <scope>NUCLEOTIDE SEQUENCE [LARGE SCALE GENOMIC DNA]</scope>
    <source>
        <strain evidence="8 9">NRRL Y-2026</strain>
    </source>
</reference>
<dbReference type="FunFam" id="3.30.420.80:FF:000011">
    <property type="entry name" value="37S ribosomal protein S18, mitochondrial"/>
    <property type="match status" value="1"/>
</dbReference>
<comment type="function">
    <text evidence="6">Component of the mitochondrial ribosome (mitoribosome), a dedicated translation machinery responsible for the synthesis of mitochondrial genome-encoded proteins, including at least some of the essential transmembrane subunits of the mitochondrial respiratory chain. The mitoribosomes are attached to the mitochondrial inner membrane and translation products are cotranslationally integrated into the membrane.</text>
</comment>
<proteinExistence type="inferred from homology"/>
<dbReference type="Pfam" id="PF00411">
    <property type="entry name" value="Ribosomal_S11"/>
    <property type="match status" value="1"/>
</dbReference>
<dbReference type="SUPFAM" id="SSF53137">
    <property type="entry name" value="Translational machinery components"/>
    <property type="match status" value="1"/>
</dbReference>
<evidence type="ECO:0000256" key="5">
    <source>
        <dbReference type="ARBA" id="ARBA00023274"/>
    </source>
</evidence>
<dbReference type="InterPro" id="IPR001971">
    <property type="entry name" value="Ribosomal_uS11"/>
</dbReference>
<evidence type="ECO:0000256" key="7">
    <source>
        <dbReference type="ARBA" id="ARBA00070326"/>
    </source>
</evidence>
<keyword evidence="4" id="KW-0496">Mitochondrion</keyword>
<evidence type="ECO:0000256" key="3">
    <source>
        <dbReference type="ARBA" id="ARBA00022980"/>
    </source>
</evidence>
<gene>
    <name evidence="8" type="ORF">PICMEDRAFT_17421</name>
</gene>
<accession>A0A1E3NH66</accession>
<dbReference type="PANTHER" id="PTHR11759">
    <property type="entry name" value="40S RIBOSOMAL PROTEIN S14/30S RIBOSOMAL PROTEIN S11"/>
    <property type="match status" value="1"/>
</dbReference>
<comment type="subcellular location">
    <subcellularLocation>
        <location evidence="1">Mitochondrion</location>
    </subcellularLocation>
</comment>
<evidence type="ECO:0000313" key="9">
    <source>
        <dbReference type="Proteomes" id="UP000094455"/>
    </source>
</evidence>
<comment type="similarity">
    <text evidence="2">Belongs to the universal ribosomal protein uS11 family.</text>
</comment>
<dbReference type="STRING" id="763406.A0A1E3NH66"/>
<keyword evidence="3" id="KW-0689">Ribosomal protein</keyword>
<evidence type="ECO:0000256" key="1">
    <source>
        <dbReference type="ARBA" id="ARBA00004173"/>
    </source>
</evidence>
<dbReference type="GeneID" id="30178283"/>
<dbReference type="GO" id="GO:0005739">
    <property type="term" value="C:mitochondrion"/>
    <property type="evidence" value="ECO:0007669"/>
    <property type="project" value="UniProtKB-SubCell"/>
</dbReference>
<evidence type="ECO:0000256" key="2">
    <source>
        <dbReference type="ARBA" id="ARBA00006194"/>
    </source>
</evidence>
<keyword evidence="5" id="KW-0687">Ribonucleoprotein</keyword>
<dbReference type="GO" id="GO:0003735">
    <property type="term" value="F:structural constituent of ribosome"/>
    <property type="evidence" value="ECO:0007669"/>
    <property type="project" value="InterPro"/>
</dbReference>
<dbReference type="EMBL" id="KV454005">
    <property type="protein sequence ID" value="ODQ44898.1"/>
    <property type="molecule type" value="Genomic_DNA"/>
</dbReference>
<evidence type="ECO:0000313" key="8">
    <source>
        <dbReference type="EMBL" id="ODQ44898.1"/>
    </source>
</evidence>
<protein>
    <recommendedName>
        <fullName evidence="7">Small ribosomal subunit protein uS11m</fullName>
    </recommendedName>
</protein>
<dbReference type="HAMAP" id="MF_01310">
    <property type="entry name" value="Ribosomal_uS11"/>
    <property type="match status" value="1"/>
</dbReference>
<dbReference type="GO" id="GO:1990904">
    <property type="term" value="C:ribonucleoprotein complex"/>
    <property type="evidence" value="ECO:0007669"/>
    <property type="project" value="UniProtKB-KW"/>
</dbReference>
<dbReference type="GO" id="GO:0005840">
    <property type="term" value="C:ribosome"/>
    <property type="evidence" value="ECO:0007669"/>
    <property type="project" value="UniProtKB-KW"/>
</dbReference>
<keyword evidence="9" id="KW-1185">Reference proteome</keyword>
<evidence type="ECO:0000256" key="4">
    <source>
        <dbReference type="ARBA" id="ARBA00023128"/>
    </source>
</evidence>
<evidence type="ECO:0000256" key="6">
    <source>
        <dbReference type="ARBA" id="ARBA00037226"/>
    </source>
</evidence>
<dbReference type="OrthoDB" id="1654884at2759"/>
<sequence>MFGNFAQLARGSVRAFSTSGAAKNTITTFGEAAKNPSKLNRESKAATKKIKDIQTVKNVLHCNFKKNNTFLTLTKVLMDKNYPANHPGESFNEKVLYFLTLPQRIVISQSTGYLGFRKAQRGEYEASFQLSSHIFKNINEKRLLQDSGKLEIIVRGFGKGRKAFFDALKGKEGNGIREYISRLSDLTPIAFGGNRAPSRRRI</sequence>